<organism evidence="3">
    <name type="scientific">Tetraselmis chuii</name>
    <dbReference type="NCBI Taxonomy" id="63592"/>
    <lineage>
        <taxon>Eukaryota</taxon>
        <taxon>Viridiplantae</taxon>
        <taxon>Chlorophyta</taxon>
        <taxon>core chlorophytes</taxon>
        <taxon>Chlorodendrophyceae</taxon>
        <taxon>Chlorodendrales</taxon>
        <taxon>Chlorodendraceae</taxon>
        <taxon>Tetraselmis</taxon>
    </lineage>
</organism>
<proteinExistence type="inferred from homology"/>
<name>A0A7S1WZF7_9CHLO</name>
<comment type="similarity">
    <text evidence="1">Belongs to the taxilin family.</text>
</comment>
<evidence type="ECO:0000256" key="1">
    <source>
        <dbReference type="ARBA" id="ARBA00009550"/>
    </source>
</evidence>
<sequence length="365" mass="42145">MTDPDRSRKGQEGVDMQSLLQTIMQIENEYDDSAVSSERKEAEKAQKKKLREVRKLVADTEQGAEEKIKVMMSKCVTEIRENTKHQIEDVKATRQIQLLTAERDRVKQELKKSEALREKLQTLCRELQKQNKHVADESKRLAAEEQEKRQQQSEKFGATVKDISTRLDEHSAERQQLIDDNDDLRSKLKSLLEQFDLTQKHAEQQIHAKDLECQLADAKLKQEQQMSKALEEKASEFLQQIQLMRATETELRKQLESYGSKFGEFQEALTKSNQVFSQLKGDSDKQGKLVRSMDKKLRASEKEKSELRAKYDEVAAALIEKATEAEQFKRQKAALESLCRRLKESGGPPRLIEHVEEAEQSSVEE</sequence>
<dbReference type="GO" id="GO:0019905">
    <property type="term" value="F:syntaxin binding"/>
    <property type="evidence" value="ECO:0007669"/>
    <property type="project" value="InterPro"/>
</dbReference>
<evidence type="ECO:0000313" key="3">
    <source>
        <dbReference type="EMBL" id="CAD9200361.1"/>
    </source>
</evidence>
<evidence type="ECO:0008006" key="4">
    <source>
        <dbReference type="Google" id="ProtNLM"/>
    </source>
</evidence>
<dbReference type="EMBL" id="HBGG01005418">
    <property type="protein sequence ID" value="CAD9200361.1"/>
    <property type="molecule type" value="Transcribed_RNA"/>
</dbReference>
<feature type="region of interest" description="Disordered" evidence="2">
    <location>
        <begin position="344"/>
        <end position="365"/>
    </location>
</feature>
<feature type="region of interest" description="Disordered" evidence="2">
    <location>
        <begin position="135"/>
        <end position="159"/>
    </location>
</feature>
<dbReference type="AlphaFoldDB" id="A0A7S1WZF7"/>
<feature type="compositionally biased region" description="Basic and acidic residues" evidence="2">
    <location>
        <begin position="135"/>
        <end position="152"/>
    </location>
</feature>
<gene>
    <name evidence="3" type="ORF">TCHU04912_LOCUS2594</name>
</gene>
<dbReference type="InterPro" id="IPR026183">
    <property type="entry name" value="Taxilin_fam"/>
</dbReference>
<evidence type="ECO:0000256" key="2">
    <source>
        <dbReference type="SAM" id="MobiDB-lite"/>
    </source>
</evidence>
<dbReference type="Pfam" id="PF09728">
    <property type="entry name" value="Taxilin"/>
    <property type="match status" value="1"/>
</dbReference>
<accession>A0A7S1WZF7</accession>
<dbReference type="PANTHER" id="PTHR16127">
    <property type="entry name" value="TAXILIN"/>
    <property type="match status" value="1"/>
</dbReference>
<dbReference type="PANTHER" id="PTHR16127:SF13">
    <property type="entry name" value="GH01188P"/>
    <property type="match status" value="1"/>
</dbReference>
<reference evidence="3" key="1">
    <citation type="submission" date="2021-01" db="EMBL/GenBank/DDBJ databases">
        <authorList>
            <person name="Corre E."/>
            <person name="Pelletier E."/>
            <person name="Niang G."/>
            <person name="Scheremetjew M."/>
            <person name="Finn R."/>
            <person name="Kale V."/>
            <person name="Holt S."/>
            <person name="Cochrane G."/>
            <person name="Meng A."/>
            <person name="Brown T."/>
            <person name="Cohen L."/>
        </authorList>
    </citation>
    <scope>NUCLEOTIDE SEQUENCE</scope>
    <source>
        <strain evidence="3">PLY429</strain>
    </source>
</reference>
<protein>
    <recommendedName>
        <fullName evidence="4">Alpha-taxilin</fullName>
    </recommendedName>
</protein>